<name>A0ABM7R8F8_9BACT</name>
<dbReference type="RefSeq" id="WP_338689448.1">
    <property type="nucleotide sequence ID" value="NZ_AP024702.1"/>
</dbReference>
<proteinExistence type="predicted"/>
<keyword evidence="1" id="KW-0472">Membrane</keyword>
<keyword evidence="1" id="KW-1133">Transmembrane helix</keyword>
<keyword evidence="3" id="KW-1185">Reference proteome</keyword>
<feature type="transmembrane region" description="Helical" evidence="1">
    <location>
        <begin position="6"/>
        <end position="27"/>
    </location>
</feature>
<evidence type="ECO:0000313" key="3">
    <source>
        <dbReference type="Proteomes" id="UP001374893"/>
    </source>
</evidence>
<keyword evidence="1" id="KW-0812">Transmembrane</keyword>
<organism evidence="2 3">
    <name type="scientific">Haloferula helveola</name>
    <dbReference type="NCBI Taxonomy" id="490095"/>
    <lineage>
        <taxon>Bacteria</taxon>
        <taxon>Pseudomonadati</taxon>
        <taxon>Verrucomicrobiota</taxon>
        <taxon>Verrucomicrobiia</taxon>
        <taxon>Verrucomicrobiales</taxon>
        <taxon>Verrucomicrobiaceae</taxon>
        <taxon>Haloferula</taxon>
    </lineage>
</organism>
<gene>
    <name evidence="2" type="ORF">HAHE_12260</name>
</gene>
<protein>
    <submittedName>
        <fullName evidence="2">Uncharacterized protein</fullName>
    </submittedName>
</protein>
<reference evidence="2 3" key="1">
    <citation type="submission" date="2021-06" db="EMBL/GenBank/DDBJ databases">
        <title>Complete genome of Haloferula helveola possessing various polysaccharide degrading enzymes.</title>
        <authorList>
            <person name="Takami H."/>
            <person name="Huang C."/>
            <person name="Hamasaki K."/>
        </authorList>
    </citation>
    <scope>NUCLEOTIDE SEQUENCE [LARGE SCALE GENOMIC DNA]</scope>
    <source>
        <strain evidence="2 3">CN-1</strain>
    </source>
</reference>
<dbReference type="Proteomes" id="UP001374893">
    <property type="component" value="Chromosome"/>
</dbReference>
<evidence type="ECO:0000313" key="2">
    <source>
        <dbReference type="EMBL" id="BCX47318.1"/>
    </source>
</evidence>
<evidence type="ECO:0000256" key="1">
    <source>
        <dbReference type="SAM" id="Phobius"/>
    </source>
</evidence>
<sequence length="116" mass="13266">MKLRWLPIGLGVAHSVYWLLAFATVIFTPLRFPGVEIPWWDLAALRLPGLWLMNLVAKGFERLGFDFYWILDHGMGWFVATLVITTLGIGAGTWLITQVILTRILAYRSRRKPAPQ</sequence>
<accession>A0ABM7R8F8</accession>
<dbReference type="EMBL" id="AP024702">
    <property type="protein sequence ID" value="BCX47318.1"/>
    <property type="molecule type" value="Genomic_DNA"/>
</dbReference>
<feature type="transmembrane region" description="Helical" evidence="1">
    <location>
        <begin position="77"/>
        <end position="101"/>
    </location>
</feature>